<comment type="caution">
    <text evidence="1">The sequence shown here is derived from an EMBL/GenBank/DDBJ whole genome shotgun (WGS) entry which is preliminary data.</text>
</comment>
<reference evidence="1 2" key="1">
    <citation type="submission" date="2023-01" db="EMBL/GenBank/DDBJ databases">
        <title>Analysis of 21 Apiospora genomes using comparative genomics revels a genus with tremendous synthesis potential of carbohydrate active enzymes and secondary metabolites.</title>
        <authorList>
            <person name="Sorensen T."/>
        </authorList>
    </citation>
    <scope>NUCLEOTIDE SEQUENCE [LARGE SCALE GENOMIC DNA]</scope>
    <source>
        <strain evidence="1 2">CBS 33761</strain>
    </source>
</reference>
<keyword evidence="2" id="KW-1185">Reference proteome</keyword>
<proteinExistence type="predicted"/>
<organism evidence="1 2">
    <name type="scientific">Apiospora rasikravindrae</name>
    <dbReference type="NCBI Taxonomy" id="990691"/>
    <lineage>
        <taxon>Eukaryota</taxon>
        <taxon>Fungi</taxon>
        <taxon>Dikarya</taxon>
        <taxon>Ascomycota</taxon>
        <taxon>Pezizomycotina</taxon>
        <taxon>Sordariomycetes</taxon>
        <taxon>Xylariomycetidae</taxon>
        <taxon>Amphisphaeriales</taxon>
        <taxon>Apiosporaceae</taxon>
        <taxon>Apiospora</taxon>
    </lineage>
</organism>
<dbReference type="InterPro" id="IPR052961">
    <property type="entry name" value="Oxido-Kinase-like_Enzymes"/>
</dbReference>
<dbReference type="PANTHER" id="PTHR23020:SF41">
    <property type="entry name" value="AMINOGLYCOSIDE PHOSPHOTRANSFERASE DOMAIN-CONTAINING PROTEIN"/>
    <property type="match status" value="1"/>
</dbReference>
<dbReference type="PANTHER" id="PTHR23020">
    <property type="entry name" value="UNCHARACTERIZED NUCLEAR HORMONE RECEPTOR-RELATED"/>
    <property type="match status" value="1"/>
</dbReference>
<dbReference type="EMBL" id="JAQQWK010000002">
    <property type="protein sequence ID" value="KAK8051173.1"/>
    <property type="molecule type" value="Genomic_DNA"/>
</dbReference>
<dbReference type="InterPro" id="IPR011009">
    <property type="entry name" value="Kinase-like_dom_sf"/>
</dbReference>
<dbReference type="Pfam" id="PF02958">
    <property type="entry name" value="EcKL"/>
    <property type="match status" value="1"/>
</dbReference>
<sequence>MTLIRGTLNSDEPLPVSPDQVTVEWCSKALGFAVKEFTTIETIHGTASKILIGLKTSSSNGGTADPKPDQICVKGGFDPAIIAIYPGLNAIYRREAEFYYYIAPLVAMRLPKAWLHLRDPLEPWPVSRVRAGVEQLAALHAATWSKTAQDFPWLASGSALPAVILALLEPEAWARRYAEGERPPVPDEMLDRERMRQAFQKLWSVTDPRYNCLVHGDAHIGNTYITAAGEPGFIDWQGLAVGSAFDDVPYFITGALTVQDRREHEVGLVEHYLDSLAALGGPRLRREEVWDEYRRHMMHGFVWALTDPHMQPKDVIFAMVERYTAAMVDHGTLALLGC</sequence>
<evidence type="ECO:0000313" key="1">
    <source>
        <dbReference type="EMBL" id="KAK8051173.1"/>
    </source>
</evidence>
<name>A0ABR1TX83_9PEZI</name>
<dbReference type="Gene3D" id="3.90.1200.10">
    <property type="match status" value="1"/>
</dbReference>
<dbReference type="Proteomes" id="UP001444661">
    <property type="component" value="Unassembled WGS sequence"/>
</dbReference>
<protein>
    <recommendedName>
        <fullName evidence="3">CHK kinase-like domain-containing protein</fullName>
    </recommendedName>
</protein>
<dbReference type="SUPFAM" id="SSF56112">
    <property type="entry name" value="Protein kinase-like (PK-like)"/>
    <property type="match status" value="1"/>
</dbReference>
<evidence type="ECO:0000313" key="2">
    <source>
        <dbReference type="Proteomes" id="UP001444661"/>
    </source>
</evidence>
<evidence type="ECO:0008006" key="3">
    <source>
        <dbReference type="Google" id="ProtNLM"/>
    </source>
</evidence>
<accession>A0ABR1TX83</accession>
<gene>
    <name evidence="1" type="ORF">PG993_002558</name>
</gene>
<dbReference type="InterPro" id="IPR004119">
    <property type="entry name" value="EcKL"/>
</dbReference>